<dbReference type="AlphaFoldDB" id="A0A2L2X9I4"/>
<organism evidence="1 2">
    <name type="scientific">Desulfocucumis palustris</name>
    <dbReference type="NCBI Taxonomy" id="1898651"/>
    <lineage>
        <taxon>Bacteria</taxon>
        <taxon>Bacillati</taxon>
        <taxon>Bacillota</taxon>
        <taxon>Clostridia</taxon>
        <taxon>Eubacteriales</taxon>
        <taxon>Desulfocucumaceae</taxon>
        <taxon>Desulfocucumis</taxon>
    </lineage>
</organism>
<proteinExistence type="predicted"/>
<keyword evidence="2" id="KW-1185">Reference proteome</keyword>
<dbReference type="Proteomes" id="UP000239549">
    <property type="component" value="Unassembled WGS sequence"/>
</dbReference>
<gene>
    <name evidence="1" type="ORF">DCCM_0896</name>
</gene>
<dbReference type="EMBL" id="BFAV01000045">
    <property type="protein sequence ID" value="GBF32700.1"/>
    <property type="molecule type" value="Genomic_DNA"/>
</dbReference>
<name>A0A2L2X9I4_9FIRM</name>
<accession>A0A2L2X9I4</accession>
<comment type="caution">
    <text evidence="1">The sequence shown here is derived from an EMBL/GenBank/DDBJ whole genome shotgun (WGS) entry which is preliminary data.</text>
</comment>
<reference evidence="2" key="1">
    <citation type="submission" date="2018-02" db="EMBL/GenBank/DDBJ databases">
        <title>Genome sequence of Desulfocucumis palustris strain NAW-5.</title>
        <authorList>
            <person name="Watanabe M."/>
            <person name="Kojima H."/>
            <person name="Fukui M."/>
        </authorList>
    </citation>
    <scope>NUCLEOTIDE SEQUENCE [LARGE SCALE GENOMIC DNA]</scope>
    <source>
        <strain evidence="2">NAW-5</strain>
    </source>
</reference>
<protein>
    <submittedName>
        <fullName evidence="1">Uncharacterized protein</fullName>
    </submittedName>
</protein>
<sequence length="175" mass="19850">MTILGLQYKGREDVTDSVGLLISILVRYPEVATIKYDPGEHVLKFTFIAAGVVETEKLDSIKDNLINSIEVFNILEGKEVRVTKINCQTCHNLTMVEVQRDVDTLVQEEIALIVELIHQLMENDLVMEGNDALFEEDLIIQEEIIEHMLESVKGTAGDKDLFAFREEGRVLVFNK</sequence>
<dbReference type="RefSeq" id="WP_307718793.1">
    <property type="nucleotide sequence ID" value="NZ_BFAV01000045.1"/>
</dbReference>
<evidence type="ECO:0000313" key="2">
    <source>
        <dbReference type="Proteomes" id="UP000239549"/>
    </source>
</evidence>
<evidence type="ECO:0000313" key="1">
    <source>
        <dbReference type="EMBL" id="GBF32700.1"/>
    </source>
</evidence>